<dbReference type="InterPro" id="IPR050815">
    <property type="entry name" value="TF_fung"/>
</dbReference>
<dbReference type="PANTHER" id="PTHR47338:SF5">
    <property type="entry name" value="ZN(II)2CYS6 TRANSCRIPTION FACTOR (EUROFUNG)"/>
    <property type="match status" value="1"/>
</dbReference>
<evidence type="ECO:0000313" key="7">
    <source>
        <dbReference type="EMBL" id="OLY85704.1"/>
    </source>
</evidence>
<evidence type="ECO:0000313" key="8">
    <source>
        <dbReference type="Proteomes" id="UP000187455"/>
    </source>
</evidence>
<evidence type="ECO:0000256" key="5">
    <source>
        <dbReference type="ARBA" id="ARBA00023242"/>
    </source>
</evidence>
<dbReference type="GO" id="GO:0008270">
    <property type="term" value="F:zinc ion binding"/>
    <property type="evidence" value="ECO:0007669"/>
    <property type="project" value="InterPro"/>
</dbReference>
<keyword evidence="8" id="KW-1185">Reference proteome</keyword>
<keyword evidence="2" id="KW-0479">Metal-binding</keyword>
<evidence type="ECO:0000256" key="3">
    <source>
        <dbReference type="ARBA" id="ARBA00023015"/>
    </source>
</evidence>
<dbReference type="CDD" id="cd12148">
    <property type="entry name" value="fungal_TF_MHR"/>
    <property type="match status" value="1"/>
</dbReference>
<dbReference type="OrthoDB" id="3266505at2759"/>
<comment type="caution">
    <text evidence="7">The sequence shown here is derived from an EMBL/GenBank/DDBJ whole genome shotgun (WGS) entry which is preliminary data.</text>
</comment>
<organism evidence="7 8">
    <name type="scientific">Smittium mucronatum</name>
    <dbReference type="NCBI Taxonomy" id="133383"/>
    <lineage>
        <taxon>Eukaryota</taxon>
        <taxon>Fungi</taxon>
        <taxon>Fungi incertae sedis</taxon>
        <taxon>Zoopagomycota</taxon>
        <taxon>Kickxellomycotina</taxon>
        <taxon>Harpellomycetes</taxon>
        <taxon>Harpellales</taxon>
        <taxon>Legeriomycetaceae</taxon>
        <taxon>Smittium</taxon>
    </lineage>
</organism>
<evidence type="ECO:0000256" key="4">
    <source>
        <dbReference type="ARBA" id="ARBA00023163"/>
    </source>
</evidence>
<sequence>MNKMDSTKKQYGSMEEWREDEFKRRVWWFIYNLGILYNSCYGNSNTIQDEDISVNLPSYDSSYGRSDDDKKDEIDEINSSILSRTRRKDDIVWLVIKGYIEYGRVCKFVNKMKVSMHKDPEYIKIYFDICSKRLDVYESTIRSHFTDMELNEGPICTSNSIDNESTYRKYNDFFYVSLICYSARLILNQSRISVYSLDPTHLLNIKNSKSICLDMALHISKLVRFSAAHFSVTHINLMVLHSTSCSLNVLMSCIRLTDHPKYELIKEAYLYLKQSFRTFGKVFTISDEYEKSFRVNLRVYAKSVSENKKYLKMFPELSISRLTKKDTNLWLSRTGTSTLCYMCCSIRGDSPKYKYQFIFNWSNAGVLLTRKANIFNETQFIDSLRTSAANPFENANLNQDKFTVSNKTPIIMYPEVGFNSGETRTPNLSQTLPSQASSVSGYESDLQFFKKINKPLPNADTQYLQIPTKSNMNATYSTSASPSCNASQLYRDELQFLSDHVENPEIQSGNDHVFICDEGGKNIMLNGEVMDTSNSNVMETAIISANSSHIDLLSQNNSDIDLLSPNMSPGSHTNITPGSAEFWDLFMPQNTQFNASPVTPNSQVLKNYAANRKQVGSVDFGVNTYKKVGIVPVFNTKPELESTNEIKSSAFYQTNIQNFGVSNLNSDIPLGNLNGQRNESASVNLLDFMLNSDKPSSNFQNQYAAANPNTESPFNAGKMGLGGNINDFHTNSNFSNTNGVELFGIPPTNSGFTGSNSPNFPILNSMADKPNSHSLMDFLYQENNKQ</sequence>
<keyword evidence="4" id="KW-0804">Transcription</keyword>
<name>A0A1R0H9D2_9FUNG</name>
<keyword evidence="5" id="KW-0539">Nucleus</keyword>
<dbReference type="PANTHER" id="PTHR47338">
    <property type="entry name" value="ZN(II)2CYS6 TRANSCRIPTION FACTOR (EUROFUNG)-RELATED"/>
    <property type="match status" value="1"/>
</dbReference>
<dbReference type="STRING" id="133383.A0A1R0H9D2"/>
<dbReference type="EMBL" id="LSSL01000024">
    <property type="protein sequence ID" value="OLY85704.1"/>
    <property type="molecule type" value="Genomic_DNA"/>
</dbReference>
<reference evidence="7 8" key="1">
    <citation type="journal article" date="2016" name="Mol. Biol. Evol.">
        <title>Genome-Wide Survey of Gut Fungi (Harpellales) Reveals the First Horizontally Transferred Ubiquitin Gene from a Mosquito Host.</title>
        <authorList>
            <person name="Wang Y."/>
            <person name="White M.M."/>
            <person name="Kvist S."/>
            <person name="Moncalvo J.M."/>
        </authorList>
    </citation>
    <scope>NUCLEOTIDE SEQUENCE [LARGE SCALE GENOMIC DNA]</scope>
    <source>
        <strain evidence="7 8">ALG-7-W6</strain>
    </source>
</reference>
<proteinExistence type="predicted"/>
<protein>
    <recommendedName>
        <fullName evidence="6">Xylanolytic transcriptional activator regulatory domain-containing protein</fullName>
    </recommendedName>
</protein>
<dbReference type="InterPro" id="IPR007219">
    <property type="entry name" value="XnlR_reg_dom"/>
</dbReference>
<dbReference type="GO" id="GO:0006351">
    <property type="term" value="P:DNA-templated transcription"/>
    <property type="evidence" value="ECO:0007669"/>
    <property type="project" value="InterPro"/>
</dbReference>
<evidence type="ECO:0000259" key="6">
    <source>
        <dbReference type="Pfam" id="PF04082"/>
    </source>
</evidence>
<dbReference type="Proteomes" id="UP000187455">
    <property type="component" value="Unassembled WGS sequence"/>
</dbReference>
<dbReference type="GO" id="GO:0005634">
    <property type="term" value="C:nucleus"/>
    <property type="evidence" value="ECO:0007669"/>
    <property type="project" value="UniProtKB-SubCell"/>
</dbReference>
<feature type="domain" description="Xylanolytic transcriptional activator regulatory" evidence="6">
    <location>
        <begin position="15"/>
        <end position="76"/>
    </location>
</feature>
<accession>A0A1R0H9D2</accession>
<dbReference type="GO" id="GO:0000981">
    <property type="term" value="F:DNA-binding transcription factor activity, RNA polymerase II-specific"/>
    <property type="evidence" value="ECO:0007669"/>
    <property type="project" value="InterPro"/>
</dbReference>
<gene>
    <name evidence="7" type="ORF">AYI68_g102</name>
</gene>
<dbReference type="AlphaFoldDB" id="A0A1R0H9D2"/>
<comment type="subcellular location">
    <subcellularLocation>
        <location evidence="1">Nucleus</location>
    </subcellularLocation>
</comment>
<dbReference type="GO" id="GO:0003677">
    <property type="term" value="F:DNA binding"/>
    <property type="evidence" value="ECO:0007669"/>
    <property type="project" value="InterPro"/>
</dbReference>
<keyword evidence="3" id="KW-0805">Transcription regulation</keyword>
<evidence type="ECO:0000256" key="2">
    <source>
        <dbReference type="ARBA" id="ARBA00022723"/>
    </source>
</evidence>
<dbReference type="Pfam" id="PF04082">
    <property type="entry name" value="Fungal_trans"/>
    <property type="match status" value="1"/>
</dbReference>
<evidence type="ECO:0000256" key="1">
    <source>
        <dbReference type="ARBA" id="ARBA00004123"/>
    </source>
</evidence>